<comment type="similarity">
    <text evidence="2">Belongs to the TAF6 family.</text>
</comment>
<dbReference type="InterPro" id="IPR046344">
    <property type="entry name" value="TAF6_C_sf"/>
</dbReference>
<sequence>MSVPFTSLTIQDIADSIGVKLSNQELVSSIDRDCDQFIRKIVTQANAFCTSTRSYKLSPIHLDMVLESLGLPPLLGYDSVPNYMATPLSVDQADIFGVRENMCSLHSIVKEPIAPLSNNINHQLQWTLVEGTYTGKRSSSRDRSSKQRSENKSIERSVSVPNVSSIQHTDTQLNSSSALENPDKLNQSESKKCADDILSNEHQKYFISTINLLRSDTVHSLDVALYMISQEDKMQPLLPYFIQYITGKMTTDFNNVKSMKVLIRFTLSLVQNKSMNIPLYAHPFLRIIFSALLSSNVSSSDSNSSYTVCDTDVRRYAADALAVLIYRCESSFCEMREVIFNALQQALFDADTSLYAHYGAILGISSIGLIGKLLPHFRSYLRSIKFELDSSFNFQGQAVNSVLNLAKKVFFEFVAKSSDTEEKKIAENILEDIESIT</sequence>
<comment type="subcellular location">
    <subcellularLocation>
        <location evidence="1">Nucleus</location>
    </subcellularLocation>
</comment>
<dbReference type="PANTHER" id="PTHR10221:SF9">
    <property type="entry name" value="TRANSCRIPTION INITIATION FACTOR TFIID SUBUNIT 6"/>
    <property type="match status" value="1"/>
</dbReference>
<evidence type="ECO:0000256" key="3">
    <source>
        <dbReference type="ARBA" id="ARBA00023015"/>
    </source>
</evidence>
<protein>
    <recommendedName>
        <fullName evidence="7">TAF6 C-terminal HEAT repeat domain-containing protein</fullName>
    </recommendedName>
</protein>
<evidence type="ECO:0000256" key="6">
    <source>
        <dbReference type="SAM" id="MobiDB-lite"/>
    </source>
</evidence>
<keyword evidence="9" id="KW-1185">Reference proteome</keyword>
<dbReference type="Gene3D" id="1.25.40.770">
    <property type="entry name" value="TAF6, C-terminal HEAT repeat domain"/>
    <property type="match status" value="1"/>
</dbReference>
<dbReference type="CDD" id="cd08050">
    <property type="entry name" value="TAF6C"/>
    <property type="match status" value="1"/>
</dbReference>
<feature type="domain" description="TAF6 C-terminal HEAT repeat" evidence="7">
    <location>
        <begin position="196"/>
        <end position="368"/>
    </location>
</feature>
<organism evidence="8 9">
    <name type="scientific">Tritrichomonas musculus</name>
    <dbReference type="NCBI Taxonomy" id="1915356"/>
    <lineage>
        <taxon>Eukaryota</taxon>
        <taxon>Metamonada</taxon>
        <taxon>Parabasalia</taxon>
        <taxon>Tritrichomonadida</taxon>
        <taxon>Tritrichomonadidae</taxon>
        <taxon>Tritrichomonas</taxon>
    </lineage>
</organism>
<name>A0ABR2L6Z9_9EUKA</name>
<dbReference type="PANTHER" id="PTHR10221">
    <property type="entry name" value="TRANSCRIPTION INITIATION FACTOR TFIID SUBUNIT 6"/>
    <property type="match status" value="1"/>
</dbReference>
<evidence type="ECO:0000256" key="5">
    <source>
        <dbReference type="ARBA" id="ARBA00023242"/>
    </source>
</evidence>
<evidence type="ECO:0000256" key="4">
    <source>
        <dbReference type="ARBA" id="ARBA00023163"/>
    </source>
</evidence>
<dbReference type="InterPro" id="IPR011442">
    <property type="entry name" value="TAF6_C"/>
</dbReference>
<keyword evidence="5" id="KW-0539">Nucleus</keyword>
<proteinExistence type="inferred from homology"/>
<dbReference type="Pfam" id="PF07571">
    <property type="entry name" value="TAF6_C"/>
    <property type="match status" value="1"/>
</dbReference>
<dbReference type="InterPro" id="IPR016024">
    <property type="entry name" value="ARM-type_fold"/>
</dbReference>
<keyword evidence="4" id="KW-0804">Transcription</keyword>
<gene>
    <name evidence="8" type="ORF">M9Y10_001083</name>
</gene>
<comment type="caution">
    <text evidence="8">The sequence shown here is derived from an EMBL/GenBank/DDBJ whole genome shotgun (WGS) entry which is preliminary data.</text>
</comment>
<keyword evidence="3" id="KW-0805">Transcription regulation</keyword>
<feature type="compositionally biased region" description="Polar residues" evidence="6">
    <location>
        <begin position="159"/>
        <end position="188"/>
    </location>
</feature>
<evidence type="ECO:0000256" key="2">
    <source>
        <dbReference type="ARBA" id="ARBA00007688"/>
    </source>
</evidence>
<dbReference type="Proteomes" id="UP001470230">
    <property type="component" value="Unassembled WGS sequence"/>
</dbReference>
<feature type="compositionally biased region" description="Basic and acidic residues" evidence="6">
    <location>
        <begin position="139"/>
        <end position="155"/>
    </location>
</feature>
<dbReference type="InterPro" id="IPR037796">
    <property type="entry name" value="TAF6"/>
</dbReference>
<evidence type="ECO:0000313" key="9">
    <source>
        <dbReference type="Proteomes" id="UP001470230"/>
    </source>
</evidence>
<reference evidence="8 9" key="1">
    <citation type="submission" date="2024-04" db="EMBL/GenBank/DDBJ databases">
        <title>Tritrichomonas musculus Genome.</title>
        <authorList>
            <person name="Alves-Ferreira E."/>
            <person name="Grigg M."/>
            <person name="Lorenzi H."/>
            <person name="Galac M."/>
        </authorList>
    </citation>
    <scope>NUCLEOTIDE SEQUENCE [LARGE SCALE GENOMIC DNA]</scope>
    <source>
        <strain evidence="8 9">EAF2021</strain>
    </source>
</reference>
<accession>A0ABR2L6Z9</accession>
<evidence type="ECO:0000256" key="1">
    <source>
        <dbReference type="ARBA" id="ARBA00004123"/>
    </source>
</evidence>
<evidence type="ECO:0000313" key="8">
    <source>
        <dbReference type="EMBL" id="KAK8898791.1"/>
    </source>
</evidence>
<dbReference type="SUPFAM" id="SSF48371">
    <property type="entry name" value="ARM repeat"/>
    <property type="match status" value="1"/>
</dbReference>
<evidence type="ECO:0000259" key="7">
    <source>
        <dbReference type="Pfam" id="PF07571"/>
    </source>
</evidence>
<feature type="region of interest" description="Disordered" evidence="6">
    <location>
        <begin position="135"/>
        <end position="192"/>
    </location>
</feature>
<dbReference type="EMBL" id="JAPFFF010000001">
    <property type="protein sequence ID" value="KAK8898791.1"/>
    <property type="molecule type" value="Genomic_DNA"/>
</dbReference>